<sequence length="107" mass="12420">MSPQRGQPNDMLDLRCPLGGDERVQTVKYKVFINVLESVSFEVCNIIQTSMYTFLQFATTNMLNTDLFTNQREVQRIQKEVQRNQKKEIYEIVYKSKGASLSFSSQV</sequence>
<dbReference type="Proteomes" id="UP000078200">
    <property type="component" value="Unassembled WGS sequence"/>
</dbReference>
<accession>A0A1A9V119</accession>
<protein>
    <submittedName>
        <fullName evidence="1">Uncharacterized protein</fullName>
    </submittedName>
</protein>
<dbReference type="VEuPathDB" id="VectorBase:GAUT022337"/>
<name>A0A1A9V119_GLOAU</name>
<reference evidence="1" key="1">
    <citation type="submission" date="2020-05" db="UniProtKB">
        <authorList>
            <consortium name="EnsemblMetazoa"/>
        </authorList>
    </citation>
    <scope>IDENTIFICATION</scope>
    <source>
        <strain evidence="1">TTRI</strain>
    </source>
</reference>
<evidence type="ECO:0000313" key="1">
    <source>
        <dbReference type="EnsemblMetazoa" id="GAUT022337-PA"/>
    </source>
</evidence>
<organism evidence="1 2">
    <name type="scientific">Glossina austeni</name>
    <name type="common">Savannah tsetse fly</name>
    <dbReference type="NCBI Taxonomy" id="7395"/>
    <lineage>
        <taxon>Eukaryota</taxon>
        <taxon>Metazoa</taxon>
        <taxon>Ecdysozoa</taxon>
        <taxon>Arthropoda</taxon>
        <taxon>Hexapoda</taxon>
        <taxon>Insecta</taxon>
        <taxon>Pterygota</taxon>
        <taxon>Neoptera</taxon>
        <taxon>Endopterygota</taxon>
        <taxon>Diptera</taxon>
        <taxon>Brachycera</taxon>
        <taxon>Muscomorpha</taxon>
        <taxon>Hippoboscoidea</taxon>
        <taxon>Glossinidae</taxon>
        <taxon>Glossina</taxon>
    </lineage>
</organism>
<keyword evidence="2" id="KW-1185">Reference proteome</keyword>
<dbReference type="AlphaFoldDB" id="A0A1A9V119"/>
<dbReference type="EnsemblMetazoa" id="GAUT022337-RA">
    <property type="protein sequence ID" value="GAUT022337-PA"/>
    <property type="gene ID" value="GAUT022337"/>
</dbReference>
<proteinExistence type="predicted"/>
<evidence type="ECO:0000313" key="2">
    <source>
        <dbReference type="Proteomes" id="UP000078200"/>
    </source>
</evidence>